<name>A0A8H3FNM3_9LECA</name>
<reference evidence="3" key="1">
    <citation type="submission" date="2021-03" db="EMBL/GenBank/DDBJ databases">
        <authorList>
            <person name="Tagirdzhanova G."/>
        </authorList>
    </citation>
    <scope>NUCLEOTIDE SEQUENCE</scope>
</reference>
<evidence type="ECO:0000313" key="3">
    <source>
        <dbReference type="EMBL" id="CAF9926594.1"/>
    </source>
</evidence>
<comment type="caution">
    <text evidence="3">The sequence shown here is derived from an EMBL/GenBank/DDBJ whole genome shotgun (WGS) entry which is preliminary data.</text>
</comment>
<accession>A0A8H3FNM3</accession>
<dbReference type="Proteomes" id="UP000664169">
    <property type="component" value="Unassembled WGS sequence"/>
</dbReference>
<comment type="similarity">
    <text evidence="2">Belongs to the ustYa family.</text>
</comment>
<organism evidence="3 4">
    <name type="scientific">Gomphillus americanus</name>
    <dbReference type="NCBI Taxonomy" id="1940652"/>
    <lineage>
        <taxon>Eukaryota</taxon>
        <taxon>Fungi</taxon>
        <taxon>Dikarya</taxon>
        <taxon>Ascomycota</taxon>
        <taxon>Pezizomycotina</taxon>
        <taxon>Lecanoromycetes</taxon>
        <taxon>OSLEUM clade</taxon>
        <taxon>Ostropomycetidae</taxon>
        <taxon>Ostropales</taxon>
        <taxon>Graphidaceae</taxon>
        <taxon>Gomphilloideae</taxon>
        <taxon>Gomphillus</taxon>
    </lineage>
</organism>
<protein>
    <submittedName>
        <fullName evidence="3">Uncharacterized protein</fullName>
    </submittedName>
</protein>
<dbReference type="PANTHER" id="PTHR33365:SF4">
    <property type="entry name" value="CYCLOCHLOROTINE BIOSYNTHESIS PROTEIN O"/>
    <property type="match status" value="1"/>
</dbReference>
<dbReference type="AlphaFoldDB" id="A0A8H3FNM3"/>
<dbReference type="PANTHER" id="PTHR33365">
    <property type="entry name" value="YALI0B05434P"/>
    <property type="match status" value="1"/>
</dbReference>
<dbReference type="Pfam" id="PF11807">
    <property type="entry name" value="UstYa"/>
    <property type="match status" value="1"/>
</dbReference>
<sequence>MEDWEYGPNSVDLWNSVLGDKGFILINDWERYGLKEGLNSQVPGAKIYGISATHQFHCLNMIRDAFLGLAIQDPGYVKELRVSSNFSEELAYKPRHIFHCLDYLRQTVMCNADTTLEWRSNVDPDHIDGYGPPHQCKNWDEVRQWLGANMPPDQQFNHRGH</sequence>
<keyword evidence="4" id="KW-1185">Reference proteome</keyword>
<dbReference type="OrthoDB" id="3687641at2759"/>
<comment type="pathway">
    <text evidence="1">Mycotoxin biosynthesis.</text>
</comment>
<evidence type="ECO:0000256" key="1">
    <source>
        <dbReference type="ARBA" id="ARBA00004685"/>
    </source>
</evidence>
<gene>
    <name evidence="3" type="ORF">GOMPHAMPRED_004182</name>
</gene>
<dbReference type="EMBL" id="CAJPDQ010000025">
    <property type="protein sequence ID" value="CAF9926594.1"/>
    <property type="molecule type" value="Genomic_DNA"/>
</dbReference>
<evidence type="ECO:0000313" key="4">
    <source>
        <dbReference type="Proteomes" id="UP000664169"/>
    </source>
</evidence>
<evidence type="ECO:0000256" key="2">
    <source>
        <dbReference type="ARBA" id="ARBA00035112"/>
    </source>
</evidence>
<proteinExistence type="inferred from homology"/>
<dbReference type="InterPro" id="IPR021765">
    <property type="entry name" value="UstYa-like"/>
</dbReference>
<dbReference type="GO" id="GO:0043386">
    <property type="term" value="P:mycotoxin biosynthetic process"/>
    <property type="evidence" value="ECO:0007669"/>
    <property type="project" value="InterPro"/>
</dbReference>